<dbReference type="PANTHER" id="PTHR43591:SF24">
    <property type="entry name" value="2-METHOXY-6-POLYPRENYL-1,4-BENZOQUINOL METHYLASE, MITOCHONDRIAL"/>
    <property type="match status" value="1"/>
</dbReference>
<evidence type="ECO:0000259" key="1">
    <source>
        <dbReference type="Pfam" id="PF13649"/>
    </source>
</evidence>
<accession>A0A8E2F2Z8</accession>
<keyword evidence="2" id="KW-0808">Transferase</keyword>
<dbReference type="CDD" id="cd02440">
    <property type="entry name" value="AdoMet_MTases"/>
    <property type="match status" value="1"/>
</dbReference>
<dbReference type="SUPFAM" id="SSF53335">
    <property type="entry name" value="S-adenosyl-L-methionine-dependent methyltransferases"/>
    <property type="match status" value="1"/>
</dbReference>
<dbReference type="InterPro" id="IPR041698">
    <property type="entry name" value="Methyltransf_25"/>
</dbReference>
<proteinExistence type="predicted"/>
<dbReference type="EMBL" id="KV749539">
    <property type="protein sequence ID" value="OCL08998.1"/>
    <property type="molecule type" value="Genomic_DNA"/>
</dbReference>
<dbReference type="GO" id="GO:0008168">
    <property type="term" value="F:methyltransferase activity"/>
    <property type="evidence" value="ECO:0007669"/>
    <property type="project" value="UniProtKB-KW"/>
</dbReference>
<dbReference type="PANTHER" id="PTHR43591">
    <property type="entry name" value="METHYLTRANSFERASE"/>
    <property type="match status" value="1"/>
</dbReference>
<dbReference type="AlphaFoldDB" id="A0A8E2F2Z8"/>
<name>A0A8E2F2Z8_9PEZI</name>
<dbReference type="InterPro" id="IPR029063">
    <property type="entry name" value="SAM-dependent_MTases_sf"/>
</dbReference>
<dbReference type="OrthoDB" id="10017101at2759"/>
<keyword evidence="3" id="KW-1185">Reference proteome</keyword>
<evidence type="ECO:0000313" key="2">
    <source>
        <dbReference type="EMBL" id="OCL08998.1"/>
    </source>
</evidence>
<gene>
    <name evidence="2" type="ORF">AOQ84DRAFT_376228</name>
</gene>
<dbReference type="Gene3D" id="3.40.50.150">
    <property type="entry name" value="Vaccinia Virus protein VP39"/>
    <property type="match status" value="1"/>
</dbReference>
<keyword evidence="2" id="KW-0489">Methyltransferase</keyword>
<dbReference type="Pfam" id="PF13649">
    <property type="entry name" value="Methyltransf_25"/>
    <property type="match status" value="1"/>
</dbReference>
<protein>
    <submittedName>
        <fullName evidence="2">S-adenosyl-L-methionine-dependent methyltransferase</fullName>
    </submittedName>
</protein>
<feature type="non-terminal residue" evidence="2">
    <location>
        <position position="1"/>
    </location>
</feature>
<reference evidence="2 3" key="1">
    <citation type="journal article" date="2016" name="Nat. Commun.">
        <title>Ectomycorrhizal ecology is imprinted in the genome of the dominant symbiotic fungus Cenococcum geophilum.</title>
        <authorList>
            <consortium name="DOE Joint Genome Institute"/>
            <person name="Peter M."/>
            <person name="Kohler A."/>
            <person name="Ohm R.A."/>
            <person name="Kuo A."/>
            <person name="Krutzmann J."/>
            <person name="Morin E."/>
            <person name="Arend M."/>
            <person name="Barry K.W."/>
            <person name="Binder M."/>
            <person name="Choi C."/>
            <person name="Clum A."/>
            <person name="Copeland A."/>
            <person name="Grisel N."/>
            <person name="Haridas S."/>
            <person name="Kipfer T."/>
            <person name="LaButti K."/>
            <person name="Lindquist E."/>
            <person name="Lipzen A."/>
            <person name="Maire R."/>
            <person name="Meier B."/>
            <person name="Mihaltcheva S."/>
            <person name="Molinier V."/>
            <person name="Murat C."/>
            <person name="Poggeler S."/>
            <person name="Quandt C.A."/>
            <person name="Sperisen C."/>
            <person name="Tritt A."/>
            <person name="Tisserant E."/>
            <person name="Crous P.W."/>
            <person name="Henrissat B."/>
            <person name="Nehls U."/>
            <person name="Egli S."/>
            <person name="Spatafora J.W."/>
            <person name="Grigoriev I.V."/>
            <person name="Martin F.M."/>
        </authorList>
    </citation>
    <scope>NUCLEOTIDE SEQUENCE [LARGE SCALE GENOMIC DNA]</scope>
    <source>
        <strain evidence="2 3">CBS 207.34</strain>
    </source>
</reference>
<sequence length="160" mass="17516">MASPTERTYHSTPAVYALPNDSLEHRRLEEQHECLLKLMSGRIIHSPIPPTITRILDIGCGTGLVTHSLATSYPHATAYGVDLSPVPALRTNPPNLTFIQGDIHELLEGSNPDPRLAPGSFDLVFSRLLIFGMTDWQRYADAIATLLAPGGYAELHEASF</sequence>
<dbReference type="GO" id="GO:0032259">
    <property type="term" value="P:methylation"/>
    <property type="evidence" value="ECO:0007669"/>
    <property type="project" value="UniProtKB-KW"/>
</dbReference>
<dbReference type="Proteomes" id="UP000250140">
    <property type="component" value="Unassembled WGS sequence"/>
</dbReference>
<feature type="domain" description="Methyltransferase" evidence="1">
    <location>
        <begin position="55"/>
        <end position="151"/>
    </location>
</feature>
<organism evidence="2 3">
    <name type="scientific">Glonium stellatum</name>
    <dbReference type="NCBI Taxonomy" id="574774"/>
    <lineage>
        <taxon>Eukaryota</taxon>
        <taxon>Fungi</taxon>
        <taxon>Dikarya</taxon>
        <taxon>Ascomycota</taxon>
        <taxon>Pezizomycotina</taxon>
        <taxon>Dothideomycetes</taxon>
        <taxon>Pleosporomycetidae</taxon>
        <taxon>Gloniales</taxon>
        <taxon>Gloniaceae</taxon>
        <taxon>Glonium</taxon>
    </lineage>
</organism>
<evidence type="ECO:0000313" key="3">
    <source>
        <dbReference type="Proteomes" id="UP000250140"/>
    </source>
</evidence>